<reference evidence="4" key="3">
    <citation type="submission" date="2015-06" db="UniProtKB">
        <authorList>
            <consortium name="EnsemblProtists"/>
        </authorList>
    </citation>
    <scope>IDENTIFICATION</scope>
</reference>
<dbReference type="EnsemblProtists" id="EKX34261">
    <property type="protein sequence ID" value="EKX34261"/>
    <property type="gene ID" value="GUITHDRAFT_147336"/>
</dbReference>
<evidence type="ECO:0000256" key="2">
    <source>
        <dbReference type="SAM" id="SignalP"/>
    </source>
</evidence>
<dbReference type="InterPro" id="IPR013320">
    <property type="entry name" value="ConA-like_dom_sf"/>
</dbReference>
<accession>L1IDD4</accession>
<dbReference type="InterPro" id="IPR009030">
    <property type="entry name" value="Growth_fac_rcpt_cys_sf"/>
</dbReference>
<dbReference type="OrthoDB" id="6515930at2759"/>
<keyword evidence="5" id="KW-1185">Reference proteome</keyword>
<protein>
    <recommendedName>
        <fullName evidence="6">F5/8 type C domain-containing protein</fullName>
    </recommendedName>
</protein>
<dbReference type="PaxDb" id="55529-EKX34261"/>
<dbReference type="RefSeq" id="XP_005821241.1">
    <property type="nucleotide sequence ID" value="XM_005821184.1"/>
</dbReference>
<feature type="signal peptide" evidence="2">
    <location>
        <begin position="1"/>
        <end position="36"/>
    </location>
</feature>
<proteinExistence type="predicted"/>
<reference evidence="3 5" key="1">
    <citation type="journal article" date="2012" name="Nature">
        <title>Algal genomes reveal evolutionary mosaicism and the fate of nucleomorphs.</title>
        <authorList>
            <consortium name="DOE Joint Genome Institute"/>
            <person name="Curtis B.A."/>
            <person name="Tanifuji G."/>
            <person name="Burki F."/>
            <person name="Gruber A."/>
            <person name="Irimia M."/>
            <person name="Maruyama S."/>
            <person name="Arias M.C."/>
            <person name="Ball S.G."/>
            <person name="Gile G.H."/>
            <person name="Hirakawa Y."/>
            <person name="Hopkins J.F."/>
            <person name="Kuo A."/>
            <person name="Rensing S.A."/>
            <person name="Schmutz J."/>
            <person name="Symeonidi A."/>
            <person name="Elias M."/>
            <person name="Eveleigh R.J."/>
            <person name="Herman E.K."/>
            <person name="Klute M.J."/>
            <person name="Nakayama T."/>
            <person name="Obornik M."/>
            <person name="Reyes-Prieto A."/>
            <person name="Armbrust E.V."/>
            <person name="Aves S.J."/>
            <person name="Beiko R.G."/>
            <person name="Coutinho P."/>
            <person name="Dacks J.B."/>
            <person name="Durnford D.G."/>
            <person name="Fast N.M."/>
            <person name="Green B.R."/>
            <person name="Grisdale C.J."/>
            <person name="Hempel F."/>
            <person name="Henrissat B."/>
            <person name="Hoppner M.P."/>
            <person name="Ishida K."/>
            <person name="Kim E."/>
            <person name="Koreny L."/>
            <person name="Kroth P.G."/>
            <person name="Liu Y."/>
            <person name="Malik S.B."/>
            <person name="Maier U.G."/>
            <person name="McRose D."/>
            <person name="Mock T."/>
            <person name="Neilson J.A."/>
            <person name="Onodera N.T."/>
            <person name="Poole A.M."/>
            <person name="Pritham E.J."/>
            <person name="Richards T.A."/>
            <person name="Rocap G."/>
            <person name="Roy S.W."/>
            <person name="Sarai C."/>
            <person name="Schaack S."/>
            <person name="Shirato S."/>
            <person name="Slamovits C.H."/>
            <person name="Spencer D.F."/>
            <person name="Suzuki S."/>
            <person name="Worden A.Z."/>
            <person name="Zauner S."/>
            <person name="Barry K."/>
            <person name="Bell C."/>
            <person name="Bharti A.K."/>
            <person name="Crow J.A."/>
            <person name="Grimwood J."/>
            <person name="Kramer R."/>
            <person name="Lindquist E."/>
            <person name="Lucas S."/>
            <person name="Salamov A."/>
            <person name="McFadden G.I."/>
            <person name="Lane C.E."/>
            <person name="Keeling P.J."/>
            <person name="Gray M.W."/>
            <person name="Grigoriev I.V."/>
            <person name="Archibald J.M."/>
        </authorList>
    </citation>
    <scope>NUCLEOTIDE SEQUENCE</scope>
    <source>
        <strain evidence="3 5">CCMP2712</strain>
    </source>
</reference>
<dbReference type="Gene3D" id="2.60.120.260">
    <property type="entry name" value="Galactose-binding domain-like"/>
    <property type="match status" value="1"/>
</dbReference>
<gene>
    <name evidence="3" type="ORF">GUITHDRAFT_147336</name>
</gene>
<evidence type="ECO:0008006" key="6">
    <source>
        <dbReference type="Google" id="ProtNLM"/>
    </source>
</evidence>
<dbReference type="Pfam" id="PF13385">
    <property type="entry name" value="Laminin_G_3"/>
    <property type="match status" value="1"/>
</dbReference>
<dbReference type="HOGENOM" id="CLU_310250_0_0_1"/>
<evidence type="ECO:0000256" key="1">
    <source>
        <dbReference type="SAM" id="MobiDB-lite"/>
    </source>
</evidence>
<dbReference type="SUPFAM" id="SSF49899">
    <property type="entry name" value="Concanavalin A-like lectins/glucanases"/>
    <property type="match status" value="1"/>
</dbReference>
<dbReference type="AlphaFoldDB" id="L1IDD4"/>
<dbReference type="SUPFAM" id="SSF57184">
    <property type="entry name" value="Growth factor receptor domain"/>
    <property type="match status" value="1"/>
</dbReference>
<dbReference type="Proteomes" id="UP000011087">
    <property type="component" value="Unassembled WGS sequence"/>
</dbReference>
<dbReference type="GeneID" id="17291015"/>
<sequence length="949" mass="102365">MVWAILVSRVRCKARSYWIVMVVLVLNDLNLATCHSDPYKAVQVYRQMAMFDDNLANHCVPNTPAISIGSRATAYGSSQVGGNHTIAGFNDGVFGNDKGWIPGSFDTAPWISVLFSTSVVIRYIAFSQSKDRFGGAFTVEILPYDSTTLFIDASTAGWQTVTTIPARSNPHRQVFDLGGAVLAKAVRIKFSAAIGNSFDEFEVYADSERFPRNVSIGTVNPGGTCAGYRRNAVYGVLASDYTCPAGTYRNGAAIHPCTTCPTSKPCSKLESTAATTRNTCNKGYYAETGTCVECPHMTTTSSAGAKSVADCVPYKPLVSYQFEDGSNLGKDSSGNGKHATISSPPPTLTSGRRGNGALFFTGNNYLELSNDGTFSPATFSISVWVRVTQANINQSIASCQSKNGGSTLQGWTLYINADSKTITFETWHNSLVHASQWADFANNVWNHLYVSVSTNSGTMIKKIYVNAAHTVSSTTMHYGQASGDTFAIGAAGLPYTSYLTNGYLDDFRFYTHELSEHDIHQHYYPLFYPTGCLTHSYNSNPSYAFYPEVIASVDFPSVADLNSAASVPLASFDAAVRALVSSEKYATIVRVCYDCDASYWLTFYKRVLPIDPDWSLSQALLYDWISDRNIQNLHFKFYTKESDYLADKPATFDPSYCASTYSYGSMHLCSTITTSPAVVPTVIDSSHSYLSFTNNGSVDQQPYTVTFSENTVVDYLLIGGGGGGGFDGGGGGAVGNGGAHSAANNASAQNGFNTIFLGLVKMAEVGVEVGAQKRLGQEGQEPERLIKATREGQELPSPMQAEAQVAVLVEGHLQYGGGGRGRVADGCSSSAYTRSPTDGQPGVVILRYRTSLVATSGDAVGASNKAVFYLLKDCRRCQDGFQTAVTSATSVSQCEKYEFSTPWCPIGTYSDSGHMSAEDQNCITGEMVAKTRCISFARKCGCVDRQFCR</sequence>
<dbReference type="KEGG" id="gtt:GUITHDRAFT_147336"/>
<name>L1IDD4_GUITC</name>
<feature type="chain" id="PRO_5008769921" description="F5/8 type C domain-containing protein" evidence="2">
    <location>
        <begin position="37"/>
        <end position="949"/>
    </location>
</feature>
<feature type="region of interest" description="Disordered" evidence="1">
    <location>
        <begin position="329"/>
        <end position="349"/>
    </location>
</feature>
<dbReference type="InterPro" id="IPR008979">
    <property type="entry name" value="Galactose-bd-like_sf"/>
</dbReference>
<reference evidence="5" key="2">
    <citation type="submission" date="2012-11" db="EMBL/GenBank/DDBJ databases">
        <authorList>
            <person name="Kuo A."/>
            <person name="Curtis B.A."/>
            <person name="Tanifuji G."/>
            <person name="Burki F."/>
            <person name="Gruber A."/>
            <person name="Irimia M."/>
            <person name="Maruyama S."/>
            <person name="Arias M.C."/>
            <person name="Ball S.G."/>
            <person name="Gile G.H."/>
            <person name="Hirakawa Y."/>
            <person name="Hopkins J.F."/>
            <person name="Rensing S.A."/>
            <person name="Schmutz J."/>
            <person name="Symeonidi A."/>
            <person name="Elias M."/>
            <person name="Eveleigh R.J."/>
            <person name="Herman E.K."/>
            <person name="Klute M.J."/>
            <person name="Nakayama T."/>
            <person name="Obornik M."/>
            <person name="Reyes-Prieto A."/>
            <person name="Armbrust E.V."/>
            <person name="Aves S.J."/>
            <person name="Beiko R.G."/>
            <person name="Coutinho P."/>
            <person name="Dacks J.B."/>
            <person name="Durnford D.G."/>
            <person name="Fast N.M."/>
            <person name="Green B.R."/>
            <person name="Grisdale C."/>
            <person name="Hempe F."/>
            <person name="Henrissat B."/>
            <person name="Hoppner M.P."/>
            <person name="Ishida K.-I."/>
            <person name="Kim E."/>
            <person name="Koreny L."/>
            <person name="Kroth P.G."/>
            <person name="Liu Y."/>
            <person name="Malik S.-B."/>
            <person name="Maier U.G."/>
            <person name="McRose D."/>
            <person name="Mock T."/>
            <person name="Neilson J.A."/>
            <person name="Onodera N.T."/>
            <person name="Poole A.M."/>
            <person name="Pritham E.J."/>
            <person name="Richards T.A."/>
            <person name="Rocap G."/>
            <person name="Roy S.W."/>
            <person name="Sarai C."/>
            <person name="Schaack S."/>
            <person name="Shirato S."/>
            <person name="Slamovits C.H."/>
            <person name="Spencer D.F."/>
            <person name="Suzuki S."/>
            <person name="Worden A.Z."/>
            <person name="Zauner S."/>
            <person name="Barry K."/>
            <person name="Bell C."/>
            <person name="Bharti A.K."/>
            <person name="Crow J.A."/>
            <person name="Grimwood J."/>
            <person name="Kramer R."/>
            <person name="Lindquist E."/>
            <person name="Lucas S."/>
            <person name="Salamov A."/>
            <person name="McFadden G.I."/>
            <person name="Lane C.E."/>
            <person name="Keeling P.J."/>
            <person name="Gray M.W."/>
            <person name="Grigoriev I.V."/>
            <person name="Archibald J.M."/>
        </authorList>
    </citation>
    <scope>NUCLEOTIDE SEQUENCE</scope>
    <source>
        <strain evidence="5">CCMP2712</strain>
    </source>
</reference>
<organism evidence="3">
    <name type="scientific">Guillardia theta (strain CCMP2712)</name>
    <name type="common">Cryptophyte</name>
    <dbReference type="NCBI Taxonomy" id="905079"/>
    <lineage>
        <taxon>Eukaryota</taxon>
        <taxon>Cryptophyceae</taxon>
        <taxon>Pyrenomonadales</taxon>
        <taxon>Geminigeraceae</taxon>
        <taxon>Guillardia</taxon>
    </lineage>
</organism>
<evidence type="ECO:0000313" key="5">
    <source>
        <dbReference type="Proteomes" id="UP000011087"/>
    </source>
</evidence>
<dbReference type="EMBL" id="JH993114">
    <property type="protein sequence ID" value="EKX34261.1"/>
    <property type="molecule type" value="Genomic_DNA"/>
</dbReference>
<evidence type="ECO:0000313" key="4">
    <source>
        <dbReference type="EnsemblProtists" id="EKX34261"/>
    </source>
</evidence>
<evidence type="ECO:0000313" key="3">
    <source>
        <dbReference type="EMBL" id="EKX34261.1"/>
    </source>
</evidence>
<dbReference type="SUPFAM" id="SSF49785">
    <property type="entry name" value="Galactose-binding domain-like"/>
    <property type="match status" value="1"/>
</dbReference>
<dbReference type="Gene3D" id="2.60.120.200">
    <property type="match status" value="1"/>
</dbReference>
<keyword evidence="2" id="KW-0732">Signal</keyword>